<dbReference type="NCBIfam" id="TIGR01470">
    <property type="entry name" value="cysG_Nterm"/>
    <property type="match status" value="1"/>
</dbReference>
<evidence type="ECO:0000313" key="8">
    <source>
        <dbReference type="EMBL" id="PBQ22985.1"/>
    </source>
</evidence>
<dbReference type="EC" id="1.3.1.76" evidence="2"/>
<protein>
    <recommendedName>
        <fullName evidence="2">precorrin-2 dehydrogenase</fullName>
        <ecNumber evidence="2">1.3.1.76</ecNumber>
    </recommendedName>
</protein>
<dbReference type="InterPro" id="IPR006367">
    <property type="entry name" value="Sirohaem_synthase_N"/>
</dbReference>
<dbReference type="PANTHER" id="PTHR35330:SF1">
    <property type="entry name" value="SIROHEME BIOSYNTHESIS PROTEIN MET8"/>
    <property type="match status" value="1"/>
</dbReference>
<dbReference type="GO" id="GO:0019354">
    <property type="term" value="P:siroheme biosynthetic process"/>
    <property type="evidence" value="ECO:0007669"/>
    <property type="project" value="UniProtKB-UniPathway"/>
</dbReference>
<evidence type="ECO:0000313" key="9">
    <source>
        <dbReference type="Proteomes" id="UP000217918"/>
    </source>
</evidence>
<evidence type="ECO:0000259" key="7">
    <source>
        <dbReference type="Pfam" id="PF14824"/>
    </source>
</evidence>
<sequence>MEQPYPVMLDLNGRSAAVIGGGRVAARKIRGLLAVGAKVTVISPTLNTAIDSESVVWLKRTYCRDDVKKMALLFACTNDRVVNQRVVDEASEFQWVNNTSDQTQSNFFNVAILREAGLQVTISTNGQSPTLAKQVKQRLAPWLHENFGN</sequence>
<dbReference type="Gene3D" id="3.30.160.110">
    <property type="entry name" value="Siroheme synthase, domain 2"/>
    <property type="match status" value="1"/>
</dbReference>
<dbReference type="AlphaFoldDB" id="A0A2A3TVS3"/>
<dbReference type="GO" id="GO:0004325">
    <property type="term" value="F:ferrochelatase activity"/>
    <property type="evidence" value="ECO:0007669"/>
    <property type="project" value="InterPro"/>
</dbReference>
<comment type="catalytic activity">
    <reaction evidence="6">
        <text>precorrin-2 + NAD(+) = sirohydrochlorin + NADH + 2 H(+)</text>
        <dbReference type="Rhea" id="RHEA:15613"/>
        <dbReference type="ChEBI" id="CHEBI:15378"/>
        <dbReference type="ChEBI" id="CHEBI:57540"/>
        <dbReference type="ChEBI" id="CHEBI:57945"/>
        <dbReference type="ChEBI" id="CHEBI:58351"/>
        <dbReference type="ChEBI" id="CHEBI:58827"/>
        <dbReference type="EC" id="1.3.1.76"/>
    </reaction>
</comment>
<dbReference type="InterPro" id="IPR028161">
    <property type="entry name" value="Met8-like"/>
</dbReference>
<comment type="pathway">
    <text evidence="1">Porphyrin-containing compound metabolism; siroheme biosynthesis; sirohydrochlorin from precorrin-2: step 1/1.</text>
</comment>
<gene>
    <name evidence="8" type="ORF">CNR29_02700</name>
</gene>
<dbReference type="Proteomes" id="UP000217918">
    <property type="component" value="Unassembled WGS sequence"/>
</dbReference>
<reference evidence="8 9" key="1">
    <citation type="submission" date="2017-09" db="EMBL/GenBank/DDBJ databases">
        <title>Genome sequence of Lactobacillus brevis D7.</title>
        <authorList>
            <person name="Kwon M.-S."/>
            <person name="Lim S.K."/>
            <person name="Choi H.-J."/>
        </authorList>
    </citation>
    <scope>NUCLEOTIDE SEQUENCE [LARGE SCALE GENOMIC DNA]</scope>
    <source>
        <strain evidence="8 9">D7</strain>
    </source>
</reference>
<dbReference type="RefSeq" id="WP_096109708.1">
    <property type="nucleotide sequence ID" value="NZ_NVYO01000001.1"/>
</dbReference>
<name>A0A2A3TVS3_LEVBR</name>
<evidence type="ECO:0000256" key="3">
    <source>
        <dbReference type="ARBA" id="ARBA00023002"/>
    </source>
</evidence>
<organism evidence="8 9">
    <name type="scientific">Levilactobacillus brevis</name>
    <name type="common">Lactobacillus brevis</name>
    <dbReference type="NCBI Taxonomy" id="1580"/>
    <lineage>
        <taxon>Bacteria</taxon>
        <taxon>Bacillati</taxon>
        <taxon>Bacillota</taxon>
        <taxon>Bacilli</taxon>
        <taxon>Lactobacillales</taxon>
        <taxon>Lactobacillaceae</taxon>
        <taxon>Levilactobacillus</taxon>
    </lineage>
</organism>
<dbReference type="InterPro" id="IPR028281">
    <property type="entry name" value="Sirohaem_synthase_central"/>
</dbReference>
<evidence type="ECO:0000256" key="5">
    <source>
        <dbReference type="ARBA" id="ARBA00023244"/>
    </source>
</evidence>
<keyword evidence="5" id="KW-0627">Porphyrin biosynthesis</keyword>
<evidence type="ECO:0000256" key="6">
    <source>
        <dbReference type="ARBA" id="ARBA00047561"/>
    </source>
</evidence>
<comment type="caution">
    <text evidence="8">The sequence shown here is derived from an EMBL/GenBank/DDBJ whole genome shotgun (WGS) entry which is preliminary data.</text>
</comment>
<evidence type="ECO:0000256" key="2">
    <source>
        <dbReference type="ARBA" id="ARBA00012400"/>
    </source>
</evidence>
<dbReference type="PANTHER" id="PTHR35330">
    <property type="entry name" value="SIROHEME BIOSYNTHESIS PROTEIN MET8"/>
    <property type="match status" value="1"/>
</dbReference>
<accession>A0A2A3TVS3</accession>
<dbReference type="Pfam" id="PF13241">
    <property type="entry name" value="NAD_binding_7"/>
    <property type="match status" value="1"/>
</dbReference>
<dbReference type="SUPFAM" id="SSF51735">
    <property type="entry name" value="NAD(P)-binding Rossmann-fold domains"/>
    <property type="match status" value="1"/>
</dbReference>
<dbReference type="InterPro" id="IPR036291">
    <property type="entry name" value="NAD(P)-bd_dom_sf"/>
</dbReference>
<evidence type="ECO:0000256" key="1">
    <source>
        <dbReference type="ARBA" id="ARBA00005010"/>
    </source>
</evidence>
<keyword evidence="4" id="KW-0520">NAD</keyword>
<dbReference type="GO" id="GO:0043115">
    <property type="term" value="F:precorrin-2 dehydrogenase activity"/>
    <property type="evidence" value="ECO:0007669"/>
    <property type="project" value="UniProtKB-EC"/>
</dbReference>
<dbReference type="UniPathway" id="UPA00262">
    <property type="reaction ID" value="UER00222"/>
</dbReference>
<evidence type="ECO:0000256" key="4">
    <source>
        <dbReference type="ARBA" id="ARBA00023027"/>
    </source>
</evidence>
<dbReference type="Pfam" id="PF14824">
    <property type="entry name" value="Sirohm_synth_M"/>
    <property type="match status" value="1"/>
</dbReference>
<keyword evidence="3" id="KW-0560">Oxidoreductase</keyword>
<dbReference type="SUPFAM" id="SSF75615">
    <property type="entry name" value="Siroheme synthase middle domains-like"/>
    <property type="match status" value="1"/>
</dbReference>
<proteinExistence type="predicted"/>
<dbReference type="EMBL" id="NVYO01000001">
    <property type="protein sequence ID" value="PBQ22985.1"/>
    <property type="molecule type" value="Genomic_DNA"/>
</dbReference>
<feature type="domain" description="Siroheme synthase central" evidence="7">
    <location>
        <begin position="117"/>
        <end position="140"/>
    </location>
</feature>
<dbReference type="Gene3D" id="3.40.50.720">
    <property type="entry name" value="NAD(P)-binding Rossmann-like Domain"/>
    <property type="match status" value="1"/>
</dbReference>